<proteinExistence type="predicted"/>
<evidence type="ECO:0008006" key="4">
    <source>
        <dbReference type="Google" id="ProtNLM"/>
    </source>
</evidence>
<keyword evidence="1" id="KW-0732">Signal</keyword>
<organism evidence="2 3">
    <name type="scientific">Rurimicrobium arvi</name>
    <dbReference type="NCBI Taxonomy" id="2049916"/>
    <lineage>
        <taxon>Bacteria</taxon>
        <taxon>Pseudomonadati</taxon>
        <taxon>Bacteroidota</taxon>
        <taxon>Chitinophagia</taxon>
        <taxon>Chitinophagales</taxon>
        <taxon>Chitinophagaceae</taxon>
        <taxon>Rurimicrobium</taxon>
    </lineage>
</organism>
<name>A0ABP8MPR8_9BACT</name>
<dbReference type="EMBL" id="BAABEZ010000022">
    <property type="protein sequence ID" value="GAA4454159.1"/>
    <property type="molecule type" value="Genomic_DNA"/>
</dbReference>
<feature type="chain" id="PRO_5047324725" description="DUF4251 domain-containing protein" evidence="1">
    <location>
        <begin position="21"/>
        <end position="174"/>
    </location>
</feature>
<feature type="signal peptide" evidence="1">
    <location>
        <begin position="1"/>
        <end position="20"/>
    </location>
</feature>
<evidence type="ECO:0000313" key="2">
    <source>
        <dbReference type="EMBL" id="GAA4454159.1"/>
    </source>
</evidence>
<evidence type="ECO:0000313" key="3">
    <source>
        <dbReference type="Proteomes" id="UP001501410"/>
    </source>
</evidence>
<protein>
    <recommendedName>
        <fullName evidence="4">DUF4251 domain-containing protein</fullName>
    </recommendedName>
</protein>
<keyword evidence="3" id="KW-1185">Reference proteome</keyword>
<sequence>MKKQIRLFFLAILASGVSHAQSATDPVANSKRFFVNCVRHCRVDDSKILSAFKKNGNTQIFFYDTHQSPDLADLLFFTDKRDKQFAQTEDGVIPVAAGFPAKMNVQELADSNALTNAQHYDIKVAVSDVMQDSENTYVSFRFKSIGDLAAFYTGYLLCKYDSKGRLVKYSLIEE</sequence>
<gene>
    <name evidence="2" type="ORF">GCM10023092_15720</name>
</gene>
<reference evidence="3" key="1">
    <citation type="journal article" date="2019" name="Int. J. Syst. Evol. Microbiol.">
        <title>The Global Catalogue of Microorganisms (GCM) 10K type strain sequencing project: providing services to taxonomists for standard genome sequencing and annotation.</title>
        <authorList>
            <consortium name="The Broad Institute Genomics Platform"/>
            <consortium name="The Broad Institute Genome Sequencing Center for Infectious Disease"/>
            <person name="Wu L."/>
            <person name="Ma J."/>
        </authorList>
    </citation>
    <scope>NUCLEOTIDE SEQUENCE [LARGE SCALE GENOMIC DNA]</scope>
    <source>
        <strain evidence="3">JCM 31921</strain>
    </source>
</reference>
<comment type="caution">
    <text evidence="2">The sequence shown here is derived from an EMBL/GenBank/DDBJ whole genome shotgun (WGS) entry which is preliminary data.</text>
</comment>
<accession>A0ABP8MPR8</accession>
<dbReference type="Proteomes" id="UP001501410">
    <property type="component" value="Unassembled WGS sequence"/>
</dbReference>
<dbReference type="RefSeq" id="WP_344825008.1">
    <property type="nucleotide sequence ID" value="NZ_BAABEZ010000022.1"/>
</dbReference>
<evidence type="ECO:0000256" key="1">
    <source>
        <dbReference type="SAM" id="SignalP"/>
    </source>
</evidence>